<protein>
    <submittedName>
        <fullName evidence="7">Alpha/beta hydrolase-fold protein</fullName>
    </submittedName>
</protein>
<dbReference type="InterPro" id="IPR014756">
    <property type="entry name" value="Ig_E-set"/>
</dbReference>
<reference evidence="7" key="1">
    <citation type="submission" date="2022-08" db="EMBL/GenBank/DDBJ databases">
        <authorList>
            <person name="Dale J.L."/>
        </authorList>
    </citation>
    <scope>NUCLEOTIDE SEQUENCE</scope>
    <source>
        <strain evidence="7">2022EL-00758</strain>
    </source>
</reference>
<evidence type="ECO:0000256" key="3">
    <source>
        <dbReference type="ARBA" id="ARBA00022801"/>
    </source>
</evidence>
<feature type="domain" description="Enterochelin esterase N-terminal" evidence="6">
    <location>
        <begin position="174"/>
        <end position="258"/>
    </location>
</feature>
<dbReference type="GO" id="GO:0008849">
    <property type="term" value="F:enterochelin esterase activity"/>
    <property type="evidence" value="ECO:0007669"/>
    <property type="project" value="InterPro"/>
</dbReference>
<dbReference type="Pfam" id="PF00756">
    <property type="entry name" value="Esterase"/>
    <property type="match status" value="1"/>
</dbReference>
<sequence length="526" mass="58564">MKKTLLCCAAFSAFSAQASSSCQSLSVPDEKQTMIVTGTFDHNGQACVQVPLSEKQVVIAESENIRDLSLYDSQMTPRRTLITDNPVTEMQSVSFTLPFDDTWTLAPQGVPGSEWKLALTNYSYQPVAENISLPVDSVRLQQLITLINGRDTSAFWQAVTETPLVEEYDEHHKRITFLWCGAKVNAYILGAPSGQHDPMARLNDTDIWYRSYIVPAGTFSQYKIAPDIPLLDGSVEGARRKALLSTAQADPRNPLSAGADGADEFNRHAVIALDNNRVCDFRTAGQQPVSGTVALHSLRSQILNNQREIAVYTPAVPGKEPWLLVLFDGQIYRKNYHIVTFIDQWLTRGEIPPLYVVMVDSISSEQRGKELPPNEQFPQFLDKELMPWLVQQGIDIPAARTIISGSSYGGLASSWNAMKLPHRFGNVLSMSGSYWWSPEGEPPEWLIREFAGTHKLPLRFFLEAGVFETRAGAGGILHNNRALHQVLQEKGYDVVREERPGGHDYVSWCETLQSGLIHLTDTKGSQ</sequence>
<dbReference type="InterPro" id="IPR021764">
    <property type="entry name" value="Enterochelin_esterase_N"/>
</dbReference>
<dbReference type="GO" id="GO:0005506">
    <property type="term" value="F:iron ion binding"/>
    <property type="evidence" value="ECO:0007669"/>
    <property type="project" value="InterPro"/>
</dbReference>
<name>A0A9Q4CUM1_MORMO</name>
<evidence type="ECO:0000313" key="8">
    <source>
        <dbReference type="Proteomes" id="UP001076655"/>
    </source>
</evidence>
<dbReference type="RefSeq" id="WP_267785906.1">
    <property type="nucleotide sequence ID" value="NZ_JAPNMI010000017.1"/>
</dbReference>
<dbReference type="PANTHER" id="PTHR48098:SF3">
    <property type="entry name" value="IRON(III) ENTEROBACTIN ESTERASE"/>
    <property type="match status" value="1"/>
</dbReference>
<comment type="similarity">
    <text evidence="4">Belongs to the Fes family.</text>
</comment>
<dbReference type="AlphaFoldDB" id="A0A9Q4CUM1"/>
<dbReference type="PROSITE" id="PS51257">
    <property type="entry name" value="PROKAR_LIPOPROTEIN"/>
    <property type="match status" value="1"/>
</dbReference>
<gene>
    <name evidence="7" type="ORF">N0392_19650</name>
</gene>
<comment type="caution">
    <text evidence="7">The sequence shown here is derived from an EMBL/GenBank/DDBJ whole genome shotgun (WGS) entry which is preliminary data.</text>
</comment>
<keyword evidence="5" id="KW-0732">Signal</keyword>
<feature type="chain" id="PRO_5040329966" evidence="5">
    <location>
        <begin position="19"/>
        <end position="526"/>
    </location>
</feature>
<feature type="signal peptide" evidence="5">
    <location>
        <begin position="1"/>
        <end position="18"/>
    </location>
</feature>
<dbReference type="GO" id="GO:0005737">
    <property type="term" value="C:cytoplasm"/>
    <property type="evidence" value="ECO:0007669"/>
    <property type="project" value="UniProtKB-SubCell"/>
</dbReference>
<dbReference type="InterPro" id="IPR050583">
    <property type="entry name" value="Mycobacterial_A85_antigen"/>
</dbReference>
<evidence type="ECO:0000256" key="2">
    <source>
        <dbReference type="ARBA" id="ARBA00022490"/>
    </source>
</evidence>
<dbReference type="SUPFAM" id="SSF53474">
    <property type="entry name" value="alpha/beta-Hydrolases"/>
    <property type="match status" value="1"/>
</dbReference>
<dbReference type="GO" id="GO:0006826">
    <property type="term" value="P:iron ion transport"/>
    <property type="evidence" value="ECO:0007669"/>
    <property type="project" value="InterPro"/>
</dbReference>
<dbReference type="InterPro" id="IPR029058">
    <property type="entry name" value="AB_hydrolase_fold"/>
</dbReference>
<comment type="subcellular location">
    <subcellularLocation>
        <location evidence="1">Cytoplasm</location>
    </subcellularLocation>
</comment>
<dbReference type="SUPFAM" id="SSF81296">
    <property type="entry name" value="E set domains"/>
    <property type="match status" value="1"/>
</dbReference>
<dbReference type="InterPro" id="IPR000801">
    <property type="entry name" value="Esterase-like"/>
</dbReference>
<dbReference type="Gene3D" id="2.60.40.10">
    <property type="entry name" value="Immunoglobulins"/>
    <property type="match status" value="1"/>
</dbReference>
<organism evidence="7 8">
    <name type="scientific">Morganella morganii</name>
    <name type="common">Proteus morganii</name>
    <dbReference type="NCBI Taxonomy" id="582"/>
    <lineage>
        <taxon>Bacteria</taxon>
        <taxon>Pseudomonadati</taxon>
        <taxon>Pseudomonadota</taxon>
        <taxon>Gammaproteobacteria</taxon>
        <taxon>Enterobacterales</taxon>
        <taxon>Morganellaceae</taxon>
        <taxon>Morganella</taxon>
    </lineage>
</organism>
<evidence type="ECO:0000256" key="1">
    <source>
        <dbReference type="ARBA" id="ARBA00004496"/>
    </source>
</evidence>
<dbReference type="PANTHER" id="PTHR48098">
    <property type="entry name" value="ENTEROCHELIN ESTERASE-RELATED"/>
    <property type="match status" value="1"/>
</dbReference>
<evidence type="ECO:0000256" key="4">
    <source>
        <dbReference type="ARBA" id="ARBA00024201"/>
    </source>
</evidence>
<evidence type="ECO:0000313" key="7">
    <source>
        <dbReference type="EMBL" id="MCY0791881.1"/>
    </source>
</evidence>
<accession>A0A9Q4CUM1</accession>
<dbReference type="Proteomes" id="UP001076655">
    <property type="component" value="Unassembled WGS sequence"/>
</dbReference>
<dbReference type="Gene3D" id="3.40.50.1820">
    <property type="entry name" value="alpha/beta hydrolase"/>
    <property type="match status" value="1"/>
</dbReference>
<evidence type="ECO:0000256" key="5">
    <source>
        <dbReference type="SAM" id="SignalP"/>
    </source>
</evidence>
<dbReference type="Pfam" id="PF11806">
    <property type="entry name" value="Enterochelin_N"/>
    <property type="match status" value="1"/>
</dbReference>
<keyword evidence="2" id="KW-0963">Cytoplasm</keyword>
<dbReference type="EMBL" id="JAPNMI010000017">
    <property type="protein sequence ID" value="MCY0791881.1"/>
    <property type="molecule type" value="Genomic_DNA"/>
</dbReference>
<evidence type="ECO:0000259" key="6">
    <source>
        <dbReference type="Pfam" id="PF11806"/>
    </source>
</evidence>
<keyword evidence="3 7" id="KW-0378">Hydrolase</keyword>
<proteinExistence type="inferred from homology"/>
<dbReference type="InterPro" id="IPR013783">
    <property type="entry name" value="Ig-like_fold"/>
</dbReference>